<gene>
    <name evidence="1" type="ordered locus">Acfer_1776</name>
</gene>
<protein>
    <submittedName>
        <fullName evidence="1">Adhesin HecA family</fullName>
    </submittedName>
</protein>
<organism evidence="1 2">
    <name type="scientific">Acidaminococcus fermentans (strain ATCC 25085 / DSM 20731 / CCUG 9996 / CIP 106432 / VR4)</name>
    <dbReference type="NCBI Taxonomy" id="591001"/>
    <lineage>
        <taxon>Bacteria</taxon>
        <taxon>Bacillati</taxon>
        <taxon>Bacillota</taxon>
        <taxon>Negativicutes</taxon>
        <taxon>Acidaminococcales</taxon>
        <taxon>Acidaminococcaceae</taxon>
        <taxon>Acidaminococcus</taxon>
    </lineage>
</organism>
<dbReference type="eggNOG" id="COG3210">
    <property type="taxonomic scope" value="Bacteria"/>
</dbReference>
<dbReference type="Pfam" id="PF13332">
    <property type="entry name" value="Fil_haemagg_2"/>
    <property type="match status" value="3"/>
</dbReference>
<name>D2RM28_ACIFV</name>
<dbReference type="Proteomes" id="UP000001902">
    <property type="component" value="Chromosome"/>
</dbReference>
<dbReference type="GeneID" id="78335469"/>
<dbReference type="InterPro" id="IPR025157">
    <property type="entry name" value="Hemagglutinin_rpt"/>
</dbReference>
<dbReference type="GO" id="GO:0003824">
    <property type="term" value="F:catalytic activity"/>
    <property type="evidence" value="ECO:0007669"/>
    <property type="project" value="UniProtKB-ARBA"/>
</dbReference>
<dbReference type="RefSeq" id="WP_012939114.1">
    <property type="nucleotide sequence ID" value="NC_013740.1"/>
</dbReference>
<dbReference type="KEGG" id="afn:Acfer_1776"/>
<sequence length="1558" mass="168837">MRNHNASIGVVESQKIHNLTFVRTKSQTSHREVTESRPGVIASGENLEIQGNVTNENSQLASGGTLHIKGKLDNLAKENQTYTVTFGTTQGSYTYKRGWPHKSRRRGYKSRVFMTPQVEQGAPASLGISQVLDGSGQAPEKTEISQSQRQAVSHFLDPFGVSFAQAAQGKEQWQNLLTGSLYQVHPESTARYLMETDPKFTSRKQFLSSDYFFQKLQWDPDKVPKRLGDGFYEGMLVRQQILDRTGNRYLEGYSDEESEFRALMDAGVLYAQKTGLQPGIVLSEEQMAQLTSDMVWLENRTITYEGKPYEVLIPRVYLRPNRELELKADGSLVSGKKLWVETKVAIANEGTLQGKEVILEAGSLKNLGILQGDSLFAHTRGNLESTGEIRGNAQVKLLADDELHIRSTENRLAHQDVVDQVAGIAVTGKAGVLLLQSGKDLTVSGAVLQNLGEQGKTILKAGSSLQLGTLQLSSDKDMTLDSKNYLRTQRRTEMGTTMKAAGDVRLEAGDDMTLKAAQISSTQGEVELQAGGNLTLEAGKAYAGDQYALSHRERSLVSRSSTETRSDEQHEVILGRALSGKSLMAKAGNDFTLRGTSMAADGDIRLQAGGDLSLDTVDQKDISGVYQKTKRKGLMGAGMGILIGSEKKSGQVQQETHTQVGSTLGSLGGNVNLEAGNRLQTWGSSILASKDITLSGKEIQVENAEDTYHYQEKQEYRRTGLTASLGGDYMDAAGTVSTLAQRAGTVRDGRLAALYGTEAALSTAKGLGDIQKSWDTAQKAAQEYRYANIFGKGKQASEAFDKMKAAKEKLPFVGKTAVTLNLGMGTQHSSHAVEINGTRASGSQVQAGGNVTLKADGKDILLKGSQVSGQNVELSAGENIFLQAGKNQETIQEKESAKGGNVGISMGRTGLVGISAEGGMVKGTSQEEKSYYTNAAVQADRKLTFTTGKDIHIAGGTLSGESVNGQVSGNLQLDSLQDTHTYQEKRKSAGFSADYGLGAGTLSGMGSLSRENTESRYRSVKEQTGIYAGQNGFALEVGKETGLKGAVISSQAETAKNTLSTGTLRYEDLRNEAAYSINSEGMQSGISGIRGKNGTTYYGGIAPIQDTPVKGRKSSETLSGIAQGNMTIRNSEEQKQELDKLNRNTQQALQKLGEIFDKQKIRERKELAGAFGALAFRTIGDIGLKNGWKEGGIEKTTLHAMIGGIMGKLTGNQFIVGGGAAAVNELMQKEMAKWTGTNPQLQQWASMVIGGTAAKLVGGDWRMGTASAGSGTRYNFLPHEDQQYLLRDIEKYENGELTQEEFVQKLKYYCAKDLYYNDGLNTDYISTELKEGGNPIISSQIINYSSLEDFFNAQGINTDQGLSYALAQYAKGFGVEYNYDNPELWNIINTKIGPQTGWMNKLNEYSIDLLSSTFYNKTIIDTTSLNEAEKWFDLRNALNINLAISSIDQSIELNNGFYGKIPAGLAGKASFVISIVEESKNYEGKKLGIAVISDTAGSALGDVLGVNLIKTINWNAGLNYNKPVLMIFIGKTLAQSMGASLGDYISYYLKKNIFNLEE</sequence>
<proteinExistence type="predicted"/>
<dbReference type="HOGENOM" id="CLU_265989_0_0_9"/>
<dbReference type="OrthoDB" id="1672057at2"/>
<evidence type="ECO:0000313" key="1">
    <source>
        <dbReference type="EMBL" id="ADB48130.1"/>
    </source>
</evidence>
<dbReference type="STRING" id="591001.Acfer_1776"/>
<reference evidence="1 2" key="1">
    <citation type="journal article" date="2010" name="Stand. Genomic Sci.">
        <title>Complete genome sequence of Acidaminococcus fermentans type strain (VR4).</title>
        <authorList>
            <person name="Chang Y.J."/>
            <person name="Pukall R."/>
            <person name="Saunders E."/>
            <person name="Lapidus A."/>
            <person name="Copeland A."/>
            <person name="Nolan M."/>
            <person name="Glavina Del Rio T."/>
            <person name="Lucas S."/>
            <person name="Chen F."/>
            <person name="Tice H."/>
            <person name="Cheng J.F."/>
            <person name="Han C."/>
            <person name="Detter J.C."/>
            <person name="Bruce D."/>
            <person name="Goodwin L."/>
            <person name="Pitluck S."/>
            <person name="Mikhailova N."/>
            <person name="Liolios K."/>
            <person name="Pati A."/>
            <person name="Ivanova N."/>
            <person name="Mavromatis K."/>
            <person name="Chen A."/>
            <person name="Palaniappan K."/>
            <person name="Land M."/>
            <person name="Hauser L."/>
            <person name="Jeffries C.D."/>
            <person name="Brettin T."/>
            <person name="Rohde M."/>
            <person name="Goker M."/>
            <person name="Bristow J."/>
            <person name="Eisen J.A."/>
            <person name="Markowitz V."/>
            <person name="Hugenholtz P."/>
            <person name="Kyrpides N.C."/>
            <person name="Klenk H.P."/>
        </authorList>
    </citation>
    <scope>NUCLEOTIDE SEQUENCE [LARGE SCALE GENOMIC DNA]</scope>
    <source>
        <strain evidence="2">ATCC 25085 / DSM 20731 / CCUG 9996 / CIP 106432 / VR4</strain>
    </source>
</reference>
<evidence type="ECO:0000313" key="2">
    <source>
        <dbReference type="Proteomes" id="UP000001902"/>
    </source>
</evidence>
<dbReference type="EMBL" id="CP001859">
    <property type="protein sequence ID" value="ADB48130.1"/>
    <property type="molecule type" value="Genomic_DNA"/>
</dbReference>
<accession>D2RM28</accession>
<keyword evidence="2" id="KW-1185">Reference proteome</keyword>